<dbReference type="GO" id="GO:0016787">
    <property type="term" value="F:hydrolase activity"/>
    <property type="evidence" value="ECO:0007669"/>
    <property type="project" value="UniProtKB-KW"/>
</dbReference>
<dbReference type="EMBL" id="JBHSBM010000022">
    <property type="protein sequence ID" value="MFC4060421.1"/>
    <property type="molecule type" value="Genomic_DNA"/>
</dbReference>
<evidence type="ECO:0000256" key="1">
    <source>
        <dbReference type="SAM" id="MobiDB-lite"/>
    </source>
</evidence>
<feature type="region of interest" description="Disordered" evidence="1">
    <location>
        <begin position="209"/>
        <end position="232"/>
    </location>
</feature>
<evidence type="ECO:0000313" key="3">
    <source>
        <dbReference type="EMBL" id="MFC4060421.1"/>
    </source>
</evidence>
<feature type="compositionally biased region" description="Low complexity" evidence="1">
    <location>
        <begin position="222"/>
        <end position="232"/>
    </location>
</feature>
<keyword evidence="3" id="KW-0378">Hydrolase</keyword>
<dbReference type="InterPro" id="IPR013830">
    <property type="entry name" value="SGNH_hydro"/>
</dbReference>
<proteinExistence type="predicted"/>
<accession>A0ABV8IAI6</accession>
<feature type="domain" description="SGNH hydrolase-type esterase" evidence="2">
    <location>
        <begin position="29"/>
        <end position="192"/>
    </location>
</feature>
<organism evidence="3 4">
    <name type="scientific">Planomonospora corallina</name>
    <dbReference type="NCBI Taxonomy" id="1806052"/>
    <lineage>
        <taxon>Bacteria</taxon>
        <taxon>Bacillati</taxon>
        <taxon>Actinomycetota</taxon>
        <taxon>Actinomycetes</taxon>
        <taxon>Streptosporangiales</taxon>
        <taxon>Streptosporangiaceae</taxon>
        <taxon>Planomonospora</taxon>
    </lineage>
</organism>
<protein>
    <submittedName>
        <fullName evidence="3">SGNH/GDSL hydrolase family protein</fullName>
    </submittedName>
</protein>
<evidence type="ECO:0000259" key="2">
    <source>
        <dbReference type="Pfam" id="PF13472"/>
    </source>
</evidence>
<feature type="compositionally biased region" description="Gly residues" evidence="1">
    <location>
        <begin position="210"/>
        <end position="221"/>
    </location>
</feature>
<evidence type="ECO:0000313" key="4">
    <source>
        <dbReference type="Proteomes" id="UP001595850"/>
    </source>
</evidence>
<name>A0ABV8IAI6_9ACTN</name>
<comment type="caution">
    <text evidence="3">The sequence shown here is derived from an EMBL/GenBank/DDBJ whole genome shotgun (WGS) entry which is preliminary data.</text>
</comment>
<dbReference type="Pfam" id="PF13472">
    <property type="entry name" value="Lipase_GDSL_2"/>
    <property type="match status" value="1"/>
</dbReference>
<dbReference type="InterPro" id="IPR036514">
    <property type="entry name" value="SGNH_hydro_sf"/>
</dbReference>
<gene>
    <name evidence="3" type="ORF">ACFOWE_19120</name>
</gene>
<dbReference type="SUPFAM" id="SSF52266">
    <property type="entry name" value="SGNH hydrolase"/>
    <property type="match status" value="1"/>
</dbReference>
<dbReference type="Gene3D" id="3.40.50.1110">
    <property type="entry name" value="SGNH hydrolase"/>
    <property type="match status" value="1"/>
</dbReference>
<dbReference type="Proteomes" id="UP001595850">
    <property type="component" value="Unassembled WGS sequence"/>
</dbReference>
<sequence length="232" mass="24227">MARGAAPEPESAASRPMAAQAARAPVVMVIGDSFTVGSGPVARWESYASVAARELGWQPIIAGMGGTGYVNPGRVGRTFEDAFVQELAWRPAPDLLVVSGGHNDRRTRPGEVRRAAARLLRLVGGHWPRTRVVVVGPLWMTDAPDWAHQVRDAVALAAGEAGVTFLDPLGLSWGRDAVLPDGVHPTSEGHARIARWLVGALRENGLPGDVLGGPQGGGAGGRPMAPAARPRG</sequence>
<dbReference type="RefSeq" id="WP_377289651.1">
    <property type="nucleotide sequence ID" value="NZ_JBHSBM010000022.1"/>
</dbReference>
<dbReference type="CDD" id="cd00229">
    <property type="entry name" value="SGNH_hydrolase"/>
    <property type="match status" value="1"/>
</dbReference>
<keyword evidence="4" id="KW-1185">Reference proteome</keyword>
<reference evidence="4" key="1">
    <citation type="journal article" date="2019" name="Int. J. Syst. Evol. Microbiol.">
        <title>The Global Catalogue of Microorganisms (GCM) 10K type strain sequencing project: providing services to taxonomists for standard genome sequencing and annotation.</title>
        <authorList>
            <consortium name="The Broad Institute Genomics Platform"/>
            <consortium name="The Broad Institute Genome Sequencing Center for Infectious Disease"/>
            <person name="Wu L."/>
            <person name="Ma J."/>
        </authorList>
    </citation>
    <scope>NUCLEOTIDE SEQUENCE [LARGE SCALE GENOMIC DNA]</scope>
    <source>
        <strain evidence="4">TBRC 4489</strain>
    </source>
</reference>